<reference evidence="1" key="1">
    <citation type="submission" date="2020-05" db="EMBL/GenBank/DDBJ databases">
        <authorList>
            <person name="Chiriac C."/>
            <person name="Salcher M."/>
            <person name="Ghai R."/>
            <person name="Kavagutti S V."/>
        </authorList>
    </citation>
    <scope>NUCLEOTIDE SEQUENCE</scope>
</reference>
<accession>A0A6J5TAZ2</accession>
<sequence>MSEGRATLRVVREKDNHMSEYKVTGIDTNDKAFSIVVKAPYGHKAMAYASYRLGIRIKSGMAMKLSHYKN</sequence>
<gene>
    <name evidence="1" type="ORF">UFOVP222_14</name>
</gene>
<organism evidence="1">
    <name type="scientific">uncultured Caudovirales phage</name>
    <dbReference type="NCBI Taxonomy" id="2100421"/>
    <lineage>
        <taxon>Viruses</taxon>
        <taxon>Duplodnaviria</taxon>
        <taxon>Heunggongvirae</taxon>
        <taxon>Uroviricota</taxon>
        <taxon>Caudoviricetes</taxon>
        <taxon>Peduoviridae</taxon>
        <taxon>Maltschvirus</taxon>
        <taxon>Maltschvirus maltsch</taxon>
    </lineage>
</organism>
<protein>
    <submittedName>
        <fullName evidence="1">Uncharacterized protein</fullName>
    </submittedName>
</protein>
<proteinExistence type="predicted"/>
<name>A0A6J5TAZ2_9CAUD</name>
<dbReference type="EMBL" id="LR798269">
    <property type="protein sequence ID" value="CAB5218986.1"/>
    <property type="molecule type" value="Genomic_DNA"/>
</dbReference>
<evidence type="ECO:0000313" key="1">
    <source>
        <dbReference type="EMBL" id="CAB5218986.1"/>
    </source>
</evidence>